<proteinExistence type="predicted"/>
<name>A0A4S1WI20_9SPHN</name>
<keyword evidence="2" id="KW-1185">Reference proteome</keyword>
<gene>
    <name evidence="1" type="ORF">E5A74_10750</name>
</gene>
<evidence type="ECO:0000313" key="2">
    <source>
        <dbReference type="Proteomes" id="UP000309848"/>
    </source>
</evidence>
<reference evidence="1 2" key="1">
    <citation type="submission" date="2019-04" db="EMBL/GenBank/DDBJ databases">
        <title>Sphingomonas psychrotolerans sp. nov., isolated from soil in the Tianshan Mountains, Xinjiang, China.</title>
        <authorList>
            <person name="Luo Y."/>
            <person name="Sheng H."/>
        </authorList>
    </citation>
    <scope>NUCLEOTIDE SEQUENCE [LARGE SCALE GENOMIC DNA]</scope>
    <source>
        <strain evidence="1 2">KIS18-15</strain>
    </source>
</reference>
<comment type="caution">
    <text evidence="1">The sequence shown here is derived from an EMBL/GenBank/DDBJ whole genome shotgun (WGS) entry which is preliminary data.</text>
</comment>
<dbReference type="RefSeq" id="WP_135984710.1">
    <property type="nucleotide sequence ID" value="NZ_JAASQM010000004.1"/>
</dbReference>
<dbReference type="InterPro" id="IPR032710">
    <property type="entry name" value="NTF2-like_dom_sf"/>
</dbReference>
<dbReference type="EMBL" id="SRXU01000004">
    <property type="protein sequence ID" value="TGX42323.1"/>
    <property type="molecule type" value="Genomic_DNA"/>
</dbReference>
<dbReference type="Gene3D" id="3.10.450.50">
    <property type="match status" value="1"/>
</dbReference>
<dbReference type="AlphaFoldDB" id="A0A4S1WI20"/>
<evidence type="ECO:0008006" key="3">
    <source>
        <dbReference type="Google" id="ProtNLM"/>
    </source>
</evidence>
<dbReference type="SUPFAM" id="SSF54427">
    <property type="entry name" value="NTF2-like"/>
    <property type="match status" value="1"/>
</dbReference>
<accession>A0A4S1WI20</accession>
<sequence>MLALLLFAIVPETTAIDAERAFDRMAQQKGQWTAFRAFATHDAVMFVPHQVNAQAWLKDRPDPPRPVRWWPLESYVSCDGSVAVNTGGWTRPNGSVGYFTTLWVRQADGAWKWTMDHGDRLARPRPAAPPKLRRAACGTKAPEIAFDTCRGRESQCRAEQSRDRSLTWHWRAAADGARHFDARLWNGRSFETVIDDNVAAEPQ</sequence>
<evidence type="ECO:0000313" key="1">
    <source>
        <dbReference type="EMBL" id="TGX42323.1"/>
    </source>
</evidence>
<dbReference type="OrthoDB" id="7201546at2"/>
<dbReference type="Proteomes" id="UP000309848">
    <property type="component" value="Unassembled WGS sequence"/>
</dbReference>
<protein>
    <recommendedName>
        <fullName evidence="3">DUF4440 domain-containing protein</fullName>
    </recommendedName>
</protein>
<organism evidence="1 2">
    <name type="scientific">Sphingomonas naasensis</name>
    <dbReference type="NCBI Taxonomy" id="1344951"/>
    <lineage>
        <taxon>Bacteria</taxon>
        <taxon>Pseudomonadati</taxon>
        <taxon>Pseudomonadota</taxon>
        <taxon>Alphaproteobacteria</taxon>
        <taxon>Sphingomonadales</taxon>
        <taxon>Sphingomonadaceae</taxon>
        <taxon>Sphingomonas</taxon>
    </lineage>
</organism>